<keyword evidence="5 7" id="KW-0808">Transferase</keyword>
<dbReference type="GO" id="GO:0006520">
    <property type="term" value="P:amino acid metabolic process"/>
    <property type="evidence" value="ECO:0007669"/>
    <property type="project" value="InterPro"/>
</dbReference>
<comment type="subunit">
    <text evidence="3">Homodimer.</text>
</comment>
<evidence type="ECO:0000313" key="10">
    <source>
        <dbReference type="EMBL" id="NMC62712.1"/>
    </source>
</evidence>
<sequence length="407" mass="44717">MNDETSNTGSQSFLENLPSSEGDPIFALTERFKNDNNPNKVNLGIGVYQDNEGRTSFLKVVQKVQKIIVEEGSAAGYLPLDGNPDFNSGVLRLVFGAGSSLVEEGRIFAAQTPGGTGGLRVAADFLKSQAGISVIYVSKPTWVNHVKVFSAAGLETKYYSYLASDGYSLDIEAAYKALKEIKPGSAVLFHACCHNPTGVDLNEKQWRELLEICSSQKLIPFFDFAYQGFATGLDEDARPLRLFAEEGVDYIAAYSCSKNFSMYGERLGALIVASKRSEWAKAALGCIKAVIRANYSNPPTYASRVVSRIIKEPDLFKEWADELKGMRERIKNMRSLLVKGLSERGVKMPYILNQNGMFSYTGLNPEQVKTLEEQFGVYIVAGGRMCVAALNTNNLDYVCESIAKVAK</sequence>
<dbReference type="Gene3D" id="3.90.1150.10">
    <property type="entry name" value="Aspartate Aminotransferase, domain 1"/>
    <property type="match status" value="1"/>
</dbReference>
<dbReference type="Proteomes" id="UP000524246">
    <property type="component" value="Unassembled WGS sequence"/>
</dbReference>
<proteinExistence type="inferred from homology"/>
<dbReference type="InterPro" id="IPR015422">
    <property type="entry name" value="PyrdxlP-dep_Trfase_small"/>
</dbReference>
<keyword evidence="6" id="KW-0663">Pyridoxal phosphate</keyword>
<dbReference type="EC" id="2.6.1.-" evidence="7"/>
<evidence type="ECO:0000313" key="11">
    <source>
        <dbReference type="Proteomes" id="UP000524246"/>
    </source>
</evidence>
<dbReference type="InterPro" id="IPR000796">
    <property type="entry name" value="Asp_trans"/>
</dbReference>
<evidence type="ECO:0000256" key="2">
    <source>
        <dbReference type="ARBA" id="ARBA00007441"/>
    </source>
</evidence>
<dbReference type="PROSITE" id="PS00105">
    <property type="entry name" value="AA_TRANSFER_CLASS_1"/>
    <property type="match status" value="1"/>
</dbReference>
<dbReference type="SUPFAM" id="SSF53383">
    <property type="entry name" value="PLP-dependent transferases"/>
    <property type="match status" value="1"/>
</dbReference>
<dbReference type="InterPro" id="IPR004838">
    <property type="entry name" value="NHTrfase_class1_PyrdxlP-BS"/>
</dbReference>
<keyword evidence="4 7" id="KW-0032">Aminotransferase</keyword>
<gene>
    <name evidence="10" type="ORF">GYA55_06025</name>
</gene>
<evidence type="ECO:0000256" key="3">
    <source>
        <dbReference type="ARBA" id="ARBA00011738"/>
    </source>
</evidence>
<dbReference type="InterPro" id="IPR015421">
    <property type="entry name" value="PyrdxlP-dep_Trfase_major"/>
</dbReference>
<dbReference type="Pfam" id="PF00155">
    <property type="entry name" value="Aminotran_1_2"/>
    <property type="match status" value="1"/>
</dbReference>
<dbReference type="GO" id="GO:0042802">
    <property type="term" value="F:identical protein binding"/>
    <property type="evidence" value="ECO:0007669"/>
    <property type="project" value="TreeGrafter"/>
</dbReference>
<comment type="caution">
    <text evidence="10">The sequence shown here is derived from an EMBL/GenBank/DDBJ whole genome shotgun (WGS) entry which is preliminary data.</text>
</comment>
<evidence type="ECO:0000256" key="7">
    <source>
        <dbReference type="RuleBase" id="RU000481"/>
    </source>
</evidence>
<dbReference type="InterPro" id="IPR004839">
    <property type="entry name" value="Aminotransferase_I/II_large"/>
</dbReference>
<dbReference type="FunFam" id="3.90.1150.10:FF:000001">
    <property type="entry name" value="Aspartate aminotransferase"/>
    <property type="match status" value="1"/>
</dbReference>
<protein>
    <recommendedName>
        <fullName evidence="7">Aminotransferase</fullName>
        <ecNumber evidence="7">2.6.1.-</ecNumber>
    </recommendedName>
</protein>
<evidence type="ECO:0000256" key="4">
    <source>
        <dbReference type="ARBA" id="ARBA00022576"/>
    </source>
</evidence>
<evidence type="ECO:0000256" key="8">
    <source>
        <dbReference type="SAM" id="MobiDB-lite"/>
    </source>
</evidence>
<feature type="domain" description="Aminotransferase class I/classII large" evidence="9">
    <location>
        <begin position="39"/>
        <end position="402"/>
    </location>
</feature>
<evidence type="ECO:0000256" key="5">
    <source>
        <dbReference type="ARBA" id="ARBA00022679"/>
    </source>
</evidence>
<dbReference type="InterPro" id="IPR015424">
    <property type="entry name" value="PyrdxlP-dep_Trfase"/>
</dbReference>
<dbReference type="PANTHER" id="PTHR11879">
    <property type="entry name" value="ASPARTATE AMINOTRANSFERASE"/>
    <property type="match status" value="1"/>
</dbReference>
<dbReference type="Gene3D" id="3.40.640.10">
    <property type="entry name" value="Type I PLP-dependent aspartate aminotransferase-like (Major domain)"/>
    <property type="match status" value="1"/>
</dbReference>
<evidence type="ECO:0000259" key="9">
    <source>
        <dbReference type="Pfam" id="PF00155"/>
    </source>
</evidence>
<dbReference type="FunFam" id="3.40.640.10:FF:000066">
    <property type="entry name" value="Aspartate aminotransferase"/>
    <property type="match status" value="1"/>
</dbReference>
<dbReference type="EMBL" id="JAAZON010000259">
    <property type="protein sequence ID" value="NMC62712.1"/>
    <property type="molecule type" value="Genomic_DNA"/>
</dbReference>
<dbReference type="AlphaFoldDB" id="A0A7X9IK17"/>
<feature type="compositionally biased region" description="Polar residues" evidence="8">
    <location>
        <begin position="1"/>
        <end position="19"/>
    </location>
</feature>
<dbReference type="CDD" id="cd00609">
    <property type="entry name" value="AAT_like"/>
    <property type="match status" value="1"/>
</dbReference>
<organism evidence="10 11">
    <name type="scientific">SAR324 cluster bacterium</name>
    <dbReference type="NCBI Taxonomy" id="2024889"/>
    <lineage>
        <taxon>Bacteria</taxon>
        <taxon>Deltaproteobacteria</taxon>
        <taxon>SAR324 cluster</taxon>
    </lineage>
</organism>
<comment type="cofactor">
    <cofactor evidence="1 7">
        <name>pyridoxal 5'-phosphate</name>
        <dbReference type="ChEBI" id="CHEBI:597326"/>
    </cofactor>
</comment>
<comment type="similarity">
    <text evidence="2 7">Belongs to the class-I pyridoxal-phosphate-dependent aminotransferase family.</text>
</comment>
<dbReference type="GO" id="GO:0008483">
    <property type="term" value="F:transaminase activity"/>
    <property type="evidence" value="ECO:0007669"/>
    <property type="project" value="UniProtKB-KW"/>
</dbReference>
<name>A0A7X9IK17_9DELT</name>
<evidence type="ECO:0000256" key="6">
    <source>
        <dbReference type="ARBA" id="ARBA00022898"/>
    </source>
</evidence>
<evidence type="ECO:0000256" key="1">
    <source>
        <dbReference type="ARBA" id="ARBA00001933"/>
    </source>
</evidence>
<feature type="region of interest" description="Disordered" evidence="8">
    <location>
        <begin position="1"/>
        <end position="21"/>
    </location>
</feature>
<dbReference type="NCBIfam" id="NF006719">
    <property type="entry name" value="PRK09257.1"/>
    <property type="match status" value="1"/>
</dbReference>
<dbReference type="GO" id="GO:0030170">
    <property type="term" value="F:pyridoxal phosphate binding"/>
    <property type="evidence" value="ECO:0007669"/>
    <property type="project" value="InterPro"/>
</dbReference>
<accession>A0A7X9IK17</accession>
<reference evidence="10 11" key="1">
    <citation type="journal article" date="2020" name="Biotechnol. Biofuels">
        <title>New insights from the biogas microbiome by comprehensive genome-resolved metagenomics of nearly 1600 species originating from multiple anaerobic digesters.</title>
        <authorList>
            <person name="Campanaro S."/>
            <person name="Treu L."/>
            <person name="Rodriguez-R L.M."/>
            <person name="Kovalovszki A."/>
            <person name="Ziels R.M."/>
            <person name="Maus I."/>
            <person name="Zhu X."/>
            <person name="Kougias P.G."/>
            <person name="Basile A."/>
            <person name="Luo G."/>
            <person name="Schluter A."/>
            <person name="Konstantinidis K.T."/>
            <person name="Angelidaki I."/>
        </authorList>
    </citation>
    <scope>NUCLEOTIDE SEQUENCE [LARGE SCALE GENOMIC DNA]</scope>
    <source>
        <strain evidence="10">AS27yjCOA_65</strain>
    </source>
</reference>
<dbReference type="PANTHER" id="PTHR11879:SF22">
    <property type="entry name" value="ASPARTATE AMINOTRANSFERASE, MITOCHONDRIAL"/>
    <property type="match status" value="1"/>
</dbReference>
<dbReference type="PRINTS" id="PR00799">
    <property type="entry name" value="TRANSAMINASE"/>
</dbReference>